<keyword evidence="15" id="KW-0812">Transmembrane</keyword>
<comment type="caution">
    <text evidence="19">The sequence shown here is derived from an EMBL/GenBank/DDBJ whole genome shotgun (WGS) entry which is preliminary data.</text>
</comment>
<sequence length="461" mass="51820">MNLEKVHRVYLLGIGGIGMSALARYFRFHGKRVEGYDRTETELTQELVEEGIYVHYEADLRYVPPFNDLDNTLVVYTPAIPESNIELQFFRKTGTAMYKRSQILGIIAAESQCVAVSGTHGKTSVTTMTAHLLHQSSVGCTSFMGGISRNYHTNLILPEKETNVVVAEADEFDRSFLRLFPQRAVITSIDPDHLDIYGEFSHLLDAFKSFVAQVNKGGEVLYKKGLPVETDWNEEAQFYTYSIKGKADFYGTNIRVEDGAYHFDLVTPFGEFTDLRLAYPGLMNVENAVAACGLALLSGVSGDEIREALASYLGVVRRFDIRFRGKETVYIDDYAHHPKELEATIHSVQDMFPDKKVTGIFQPHLYSRTRDLAEDFAASLSLLDELILLDIYPAREEPIPGVDSRLIFEKVAIKDKILCSKEDLPEVVEKLEPGVLLTLGAGDIDQWVEPIVEVLKKKEDV</sequence>
<evidence type="ECO:0000256" key="1">
    <source>
        <dbReference type="ARBA" id="ARBA00004496"/>
    </source>
</evidence>
<dbReference type="InterPro" id="IPR013221">
    <property type="entry name" value="Mur_ligase_cen"/>
</dbReference>
<evidence type="ECO:0000256" key="15">
    <source>
        <dbReference type="SAM" id="Phobius"/>
    </source>
</evidence>
<keyword evidence="11 14" id="KW-0131">Cell cycle</keyword>
<feature type="domain" description="Mur ligase C-terminal" evidence="17">
    <location>
        <begin position="317"/>
        <end position="433"/>
    </location>
</feature>
<dbReference type="InterPro" id="IPR004101">
    <property type="entry name" value="Mur_ligase_C"/>
</dbReference>
<feature type="binding site" evidence="14">
    <location>
        <begin position="118"/>
        <end position="124"/>
    </location>
    <ligand>
        <name>ATP</name>
        <dbReference type="ChEBI" id="CHEBI:30616"/>
    </ligand>
</feature>
<dbReference type="GO" id="GO:0051301">
    <property type="term" value="P:cell division"/>
    <property type="evidence" value="ECO:0007669"/>
    <property type="project" value="UniProtKB-KW"/>
</dbReference>
<comment type="function">
    <text evidence="14">Cell wall formation.</text>
</comment>
<comment type="subcellular location">
    <subcellularLocation>
        <location evidence="1 14">Cytoplasm</location>
    </subcellularLocation>
</comment>
<dbReference type="EMBL" id="BLAX01000001">
    <property type="protein sequence ID" value="GET33136.1"/>
    <property type="molecule type" value="Genomic_DNA"/>
</dbReference>
<evidence type="ECO:0000256" key="2">
    <source>
        <dbReference type="ARBA" id="ARBA00004752"/>
    </source>
</evidence>
<dbReference type="OrthoDB" id="9804126at2"/>
<dbReference type="SUPFAM" id="SSF53623">
    <property type="entry name" value="MurD-like peptide ligases, catalytic domain"/>
    <property type="match status" value="1"/>
</dbReference>
<evidence type="ECO:0000256" key="7">
    <source>
        <dbReference type="ARBA" id="ARBA00022741"/>
    </source>
</evidence>
<dbReference type="InterPro" id="IPR036565">
    <property type="entry name" value="Mur-like_cat_sf"/>
</dbReference>
<reference evidence="19 20" key="1">
    <citation type="submission" date="2019-10" db="EMBL/GenBank/DDBJ databases">
        <title>Prolixibacter strains distinguished by the presence of nitrate reductase genes were adept at nitrate-dependent anaerobic corrosion of metallic iron and carbon steel.</title>
        <authorList>
            <person name="Iino T."/>
            <person name="Shono N."/>
            <person name="Ito K."/>
            <person name="Nakamura R."/>
            <person name="Sueoka K."/>
            <person name="Harayama S."/>
            <person name="Ohkuma M."/>
        </authorList>
    </citation>
    <scope>NUCLEOTIDE SEQUENCE [LARGE SCALE GENOMIC DNA]</scope>
    <source>
        <strain evidence="19 20">JCM 13498</strain>
    </source>
</reference>
<gene>
    <name evidence="14" type="primary">murC</name>
    <name evidence="19" type="ORF">PbJCM13498_19990</name>
</gene>
<dbReference type="Gene3D" id="3.40.1190.10">
    <property type="entry name" value="Mur-like, catalytic domain"/>
    <property type="match status" value="1"/>
</dbReference>
<proteinExistence type="inferred from homology"/>
<dbReference type="GO" id="GO:0005524">
    <property type="term" value="F:ATP binding"/>
    <property type="evidence" value="ECO:0007669"/>
    <property type="project" value="UniProtKB-UniRule"/>
</dbReference>
<dbReference type="AlphaFoldDB" id="A0A5M4AZR7"/>
<evidence type="ECO:0000313" key="20">
    <source>
        <dbReference type="Proteomes" id="UP000391834"/>
    </source>
</evidence>
<dbReference type="Pfam" id="PF08245">
    <property type="entry name" value="Mur_ligase_M"/>
    <property type="match status" value="1"/>
</dbReference>
<dbReference type="PANTHER" id="PTHR43445">
    <property type="entry name" value="UDP-N-ACETYLMURAMATE--L-ALANINE LIGASE-RELATED"/>
    <property type="match status" value="1"/>
</dbReference>
<evidence type="ECO:0000259" key="18">
    <source>
        <dbReference type="Pfam" id="PF08245"/>
    </source>
</evidence>
<keyword evidence="12 14" id="KW-0961">Cell wall biogenesis/degradation</keyword>
<dbReference type="InterPro" id="IPR050061">
    <property type="entry name" value="MurCDEF_pg_biosynth"/>
</dbReference>
<evidence type="ECO:0000313" key="19">
    <source>
        <dbReference type="EMBL" id="GET33136.1"/>
    </source>
</evidence>
<evidence type="ECO:0000256" key="9">
    <source>
        <dbReference type="ARBA" id="ARBA00022960"/>
    </source>
</evidence>
<evidence type="ECO:0000256" key="3">
    <source>
        <dbReference type="ARBA" id="ARBA00012211"/>
    </source>
</evidence>
<evidence type="ECO:0000259" key="16">
    <source>
        <dbReference type="Pfam" id="PF01225"/>
    </source>
</evidence>
<dbReference type="GO" id="GO:0009252">
    <property type="term" value="P:peptidoglycan biosynthetic process"/>
    <property type="evidence" value="ECO:0007669"/>
    <property type="project" value="UniProtKB-UniRule"/>
</dbReference>
<name>A0A5M4AZR7_9BACT</name>
<keyword evidence="4 14" id="KW-0963">Cytoplasm</keyword>
<comment type="catalytic activity">
    <reaction evidence="13 14">
        <text>UDP-N-acetyl-alpha-D-muramate + L-alanine + ATP = UDP-N-acetyl-alpha-D-muramoyl-L-alanine + ADP + phosphate + H(+)</text>
        <dbReference type="Rhea" id="RHEA:23372"/>
        <dbReference type="ChEBI" id="CHEBI:15378"/>
        <dbReference type="ChEBI" id="CHEBI:30616"/>
        <dbReference type="ChEBI" id="CHEBI:43474"/>
        <dbReference type="ChEBI" id="CHEBI:57972"/>
        <dbReference type="ChEBI" id="CHEBI:70757"/>
        <dbReference type="ChEBI" id="CHEBI:83898"/>
        <dbReference type="ChEBI" id="CHEBI:456216"/>
        <dbReference type="EC" id="6.3.2.8"/>
    </reaction>
</comment>
<feature type="domain" description="Mur ligase N-terminal catalytic" evidence="16">
    <location>
        <begin position="9"/>
        <end position="110"/>
    </location>
</feature>
<dbReference type="Gene3D" id="3.40.50.720">
    <property type="entry name" value="NAD(P)-binding Rossmann-like Domain"/>
    <property type="match status" value="1"/>
</dbReference>
<dbReference type="GO" id="GO:0005737">
    <property type="term" value="C:cytoplasm"/>
    <property type="evidence" value="ECO:0007669"/>
    <property type="project" value="UniProtKB-SubCell"/>
</dbReference>
<keyword evidence="10 14" id="KW-0573">Peptidoglycan synthesis</keyword>
<dbReference type="RefSeq" id="WP_027585246.1">
    <property type="nucleotide sequence ID" value="NZ_BLAX01000001.1"/>
</dbReference>
<dbReference type="Pfam" id="PF02875">
    <property type="entry name" value="Mur_ligase_C"/>
    <property type="match status" value="1"/>
</dbReference>
<dbReference type="InterPro" id="IPR000713">
    <property type="entry name" value="Mur_ligase_N"/>
</dbReference>
<organism evidence="19 20">
    <name type="scientific">Prolixibacter bellariivorans</name>
    <dbReference type="NCBI Taxonomy" id="314319"/>
    <lineage>
        <taxon>Bacteria</taxon>
        <taxon>Pseudomonadati</taxon>
        <taxon>Bacteroidota</taxon>
        <taxon>Bacteroidia</taxon>
        <taxon>Marinilabiliales</taxon>
        <taxon>Prolixibacteraceae</taxon>
        <taxon>Prolixibacter</taxon>
    </lineage>
</organism>
<dbReference type="SUPFAM" id="SSF51984">
    <property type="entry name" value="MurCD N-terminal domain"/>
    <property type="match status" value="1"/>
</dbReference>
<keyword evidence="15" id="KW-0472">Membrane</keyword>
<comment type="similarity">
    <text evidence="14">Belongs to the MurCDEF family.</text>
</comment>
<dbReference type="UniPathway" id="UPA00219"/>
<dbReference type="GO" id="GO:0071555">
    <property type="term" value="P:cell wall organization"/>
    <property type="evidence" value="ECO:0007669"/>
    <property type="project" value="UniProtKB-KW"/>
</dbReference>
<dbReference type="Pfam" id="PF01225">
    <property type="entry name" value="Mur_ligase"/>
    <property type="match status" value="1"/>
</dbReference>
<dbReference type="GO" id="GO:0008763">
    <property type="term" value="F:UDP-N-acetylmuramate-L-alanine ligase activity"/>
    <property type="evidence" value="ECO:0007669"/>
    <property type="project" value="UniProtKB-UniRule"/>
</dbReference>
<keyword evidence="5 14" id="KW-0436">Ligase</keyword>
<dbReference type="InterPro" id="IPR005758">
    <property type="entry name" value="UDP-N-AcMur_Ala_ligase_MurC"/>
</dbReference>
<evidence type="ECO:0000256" key="12">
    <source>
        <dbReference type="ARBA" id="ARBA00023316"/>
    </source>
</evidence>
<evidence type="ECO:0000256" key="4">
    <source>
        <dbReference type="ARBA" id="ARBA00022490"/>
    </source>
</evidence>
<protein>
    <recommendedName>
        <fullName evidence="3 14">UDP-N-acetylmuramate--L-alanine ligase</fullName>
        <ecNumber evidence="3 14">6.3.2.8</ecNumber>
    </recommendedName>
    <alternativeName>
        <fullName evidence="14">UDP-N-acetylmuramoyl-L-alanine synthetase</fullName>
    </alternativeName>
</protein>
<dbReference type="NCBIfam" id="TIGR01082">
    <property type="entry name" value="murC"/>
    <property type="match status" value="1"/>
</dbReference>
<keyword evidence="9 14" id="KW-0133">Cell shape</keyword>
<keyword evidence="7 14" id="KW-0547">Nucleotide-binding</keyword>
<evidence type="ECO:0000256" key="11">
    <source>
        <dbReference type="ARBA" id="ARBA00023306"/>
    </source>
</evidence>
<evidence type="ECO:0000256" key="8">
    <source>
        <dbReference type="ARBA" id="ARBA00022840"/>
    </source>
</evidence>
<feature type="domain" description="Mur ligase central" evidence="18">
    <location>
        <begin position="116"/>
        <end position="295"/>
    </location>
</feature>
<dbReference type="PANTHER" id="PTHR43445:SF3">
    <property type="entry name" value="UDP-N-ACETYLMURAMATE--L-ALANINE LIGASE"/>
    <property type="match status" value="1"/>
</dbReference>
<evidence type="ECO:0000256" key="10">
    <source>
        <dbReference type="ARBA" id="ARBA00022984"/>
    </source>
</evidence>
<dbReference type="EC" id="6.3.2.8" evidence="3 14"/>
<evidence type="ECO:0000256" key="13">
    <source>
        <dbReference type="ARBA" id="ARBA00047833"/>
    </source>
</evidence>
<evidence type="ECO:0000256" key="5">
    <source>
        <dbReference type="ARBA" id="ARBA00022598"/>
    </source>
</evidence>
<dbReference type="InterPro" id="IPR036615">
    <property type="entry name" value="Mur_ligase_C_dom_sf"/>
</dbReference>
<dbReference type="GO" id="GO:0008360">
    <property type="term" value="P:regulation of cell shape"/>
    <property type="evidence" value="ECO:0007669"/>
    <property type="project" value="UniProtKB-KW"/>
</dbReference>
<keyword evidence="15" id="KW-1133">Transmembrane helix</keyword>
<evidence type="ECO:0000256" key="6">
    <source>
        <dbReference type="ARBA" id="ARBA00022618"/>
    </source>
</evidence>
<keyword evidence="6 14" id="KW-0132">Cell division</keyword>
<dbReference type="Gene3D" id="3.90.190.20">
    <property type="entry name" value="Mur ligase, C-terminal domain"/>
    <property type="match status" value="1"/>
</dbReference>
<dbReference type="SUPFAM" id="SSF53244">
    <property type="entry name" value="MurD-like peptide ligases, peptide-binding domain"/>
    <property type="match status" value="1"/>
</dbReference>
<evidence type="ECO:0000259" key="17">
    <source>
        <dbReference type="Pfam" id="PF02875"/>
    </source>
</evidence>
<dbReference type="Proteomes" id="UP000391834">
    <property type="component" value="Unassembled WGS sequence"/>
</dbReference>
<evidence type="ECO:0000256" key="14">
    <source>
        <dbReference type="HAMAP-Rule" id="MF_00046"/>
    </source>
</evidence>
<keyword evidence="8 14" id="KW-0067">ATP-binding</keyword>
<comment type="pathway">
    <text evidence="2 14">Cell wall biogenesis; peptidoglycan biosynthesis.</text>
</comment>
<keyword evidence="20" id="KW-1185">Reference proteome</keyword>
<accession>A0A5M4AZR7</accession>
<dbReference type="HAMAP" id="MF_00046">
    <property type="entry name" value="MurC"/>
    <property type="match status" value="1"/>
</dbReference>
<feature type="transmembrane region" description="Helical" evidence="15">
    <location>
        <begin position="6"/>
        <end position="26"/>
    </location>
</feature>